<keyword evidence="10" id="KW-0539">Nucleus</keyword>
<feature type="compositionally biased region" description="Basic and acidic residues" evidence="13">
    <location>
        <begin position="355"/>
        <end position="366"/>
    </location>
</feature>
<comment type="subcellular location">
    <subcellularLocation>
        <location evidence="1">Nucleus</location>
    </subcellularLocation>
</comment>
<proteinExistence type="inferred from homology"/>
<evidence type="ECO:0000256" key="12">
    <source>
        <dbReference type="PROSITE-ProRule" id="PRU00042"/>
    </source>
</evidence>
<dbReference type="FunFam" id="3.30.160.60:FF:000014">
    <property type="entry name" value="Transcription factor Sp3"/>
    <property type="match status" value="1"/>
</dbReference>
<dbReference type="FunFam" id="3.30.160.60:FF:000061">
    <property type="entry name" value="Transcription factor Sp3"/>
    <property type="match status" value="1"/>
</dbReference>
<dbReference type="SMART" id="SM00355">
    <property type="entry name" value="ZnF_C2H2"/>
    <property type="match status" value="3"/>
</dbReference>
<accession>A0AAE0RR94</accession>
<feature type="domain" description="C2H2-type" evidence="14">
    <location>
        <begin position="319"/>
        <end position="346"/>
    </location>
</feature>
<dbReference type="GO" id="GO:0005634">
    <property type="term" value="C:nucleus"/>
    <property type="evidence" value="ECO:0007669"/>
    <property type="project" value="UniProtKB-SubCell"/>
</dbReference>
<protein>
    <recommendedName>
        <fullName evidence="14">C2H2-type domain-containing protein</fullName>
    </recommendedName>
</protein>
<dbReference type="PANTHER" id="PTHR23235">
    <property type="entry name" value="KRUEPPEL-LIKE TRANSCRIPTION FACTOR"/>
    <property type="match status" value="1"/>
</dbReference>
<dbReference type="EMBL" id="JAEAOA010001929">
    <property type="protein sequence ID" value="KAK3578060.1"/>
    <property type="molecule type" value="Genomic_DNA"/>
</dbReference>
<dbReference type="FunFam" id="3.30.160.60:FF:000026">
    <property type="entry name" value="Transcription factor Sp3"/>
    <property type="match status" value="1"/>
</dbReference>
<evidence type="ECO:0000313" key="16">
    <source>
        <dbReference type="Proteomes" id="UP001195483"/>
    </source>
</evidence>
<feature type="domain" description="C2H2-type" evidence="14">
    <location>
        <begin position="289"/>
        <end position="318"/>
    </location>
</feature>
<evidence type="ECO:0000256" key="3">
    <source>
        <dbReference type="ARBA" id="ARBA00022737"/>
    </source>
</evidence>
<dbReference type="GO" id="GO:0000978">
    <property type="term" value="F:RNA polymerase II cis-regulatory region sequence-specific DNA binding"/>
    <property type="evidence" value="ECO:0007669"/>
    <property type="project" value="TreeGrafter"/>
</dbReference>
<dbReference type="Proteomes" id="UP001195483">
    <property type="component" value="Unassembled WGS sequence"/>
</dbReference>
<name>A0AAE0RR94_9BIVA</name>
<evidence type="ECO:0000256" key="10">
    <source>
        <dbReference type="ARBA" id="ARBA00023242"/>
    </source>
</evidence>
<keyword evidence="8" id="KW-0010">Activator</keyword>
<feature type="compositionally biased region" description="Acidic residues" evidence="13">
    <location>
        <begin position="367"/>
        <end position="385"/>
    </location>
</feature>
<evidence type="ECO:0000256" key="13">
    <source>
        <dbReference type="SAM" id="MobiDB-lite"/>
    </source>
</evidence>
<keyword evidence="7" id="KW-0238">DNA-binding</keyword>
<feature type="domain" description="C2H2-type" evidence="14">
    <location>
        <begin position="259"/>
        <end position="288"/>
    </location>
</feature>
<feature type="compositionally biased region" description="Basic and acidic residues" evidence="13">
    <location>
        <begin position="335"/>
        <end position="345"/>
    </location>
</feature>
<dbReference type="InterPro" id="IPR013087">
    <property type="entry name" value="Znf_C2H2_type"/>
</dbReference>
<keyword evidence="16" id="KW-1185">Reference proteome</keyword>
<comment type="caution">
    <text evidence="15">The sequence shown here is derived from an EMBL/GenBank/DDBJ whole genome shotgun (WGS) entry which is preliminary data.</text>
</comment>
<evidence type="ECO:0000313" key="15">
    <source>
        <dbReference type="EMBL" id="KAK3578060.1"/>
    </source>
</evidence>
<dbReference type="GO" id="GO:0008270">
    <property type="term" value="F:zinc ion binding"/>
    <property type="evidence" value="ECO:0007669"/>
    <property type="project" value="UniProtKB-KW"/>
</dbReference>
<dbReference type="Pfam" id="PF00096">
    <property type="entry name" value="zf-C2H2"/>
    <property type="match status" value="3"/>
</dbReference>
<comment type="similarity">
    <text evidence="11">Belongs to the Sp1 C2H2-type zinc-finger protein family.</text>
</comment>
<keyword evidence="4 12" id="KW-0863">Zinc-finger</keyword>
<keyword evidence="9" id="KW-0804">Transcription</keyword>
<evidence type="ECO:0000259" key="14">
    <source>
        <dbReference type="PROSITE" id="PS50157"/>
    </source>
</evidence>
<dbReference type="AlphaFoldDB" id="A0AAE0RR94"/>
<gene>
    <name evidence="15" type="ORF">CHS0354_032706</name>
</gene>
<evidence type="ECO:0000256" key="5">
    <source>
        <dbReference type="ARBA" id="ARBA00022833"/>
    </source>
</evidence>
<dbReference type="GO" id="GO:0000981">
    <property type="term" value="F:DNA-binding transcription factor activity, RNA polymerase II-specific"/>
    <property type="evidence" value="ECO:0007669"/>
    <property type="project" value="TreeGrafter"/>
</dbReference>
<evidence type="ECO:0000256" key="9">
    <source>
        <dbReference type="ARBA" id="ARBA00023163"/>
    </source>
</evidence>
<dbReference type="PROSITE" id="PS50157">
    <property type="entry name" value="ZINC_FINGER_C2H2_2"/>
    <property type="match status" value="3"/>
</dbReference>
<dbReference type="SUPFAM" id="SSF57667">
    <property type="entry name" value="beta-beta-alpha zinc fingers"/>
    <property type="match status" value="3"/>
</dbReference>
<keyword evidence="5" id="KW-0862">Zinc</keyword>
<keyword evidence="2" id="KW-0479">Metal-binding</keyword>
<organism evidence="15 16">
    <name type="scientific">Potamilus streckersoni</name>
    <dbReference type="NCBI Taxonomy" id="2493646"/>
    <lineage>
        <taxon>Eukaryota</taxon>
        <taxon>Metazoa</taxon>
        <taxon>Spiralia</taxon>
        <taxon>Lophotrochozoa</taxon>
        <taxon>Mollusca</taxon>
        <taxon>Bivalvia</taxon>
        <taxon>Autobranchia</taxon>
        <taxon>Heteroconchia</taxon>
        <taxon>Palaeoheterodonta</taxon>
        <taxon>Unionida</taxon>
        <taxon>Unionoidea</taxon>
        <taxon>Unionidae</taxon>
        <taxon>Ambleminae</taxon>
        <taxon>Lampsilini</taxon>
        <taxon>Potamilus</taxon>
    </lineage>
</organism>
<evidence type="ECO:0000256" key="11">
    <source>
        <dbReference type="ARBA" id="ARBA00038409"/>
    </source>
</evidence>
<evidence type="ECO:0000256" key="1">
    <source>
        <dbReference type="ARBA" id="ARBA00004123"/>
    </source>
</evidence>
<evidence type="ECO:0000256" key="6">
    <source>
        <dbReference type="ARBA" id="ARBA00023015"/>
    </source>
</evidence>
<evidence type="ECO:0000256" key="8">
    <source>
        <dbReference type="ARBA" id="ARBA00023159"/>
    </source>
</evidence>
<dbReference type="PROSITE" id="PS00028">
    <property type="entry name" value="ZINC_FINGER_C2H2_1"/>
    <property type="match status" value="3"/>
</dbReference>
<sequence>MATALAEPYALHLIQPKFEPEGGLRTSIPFLPPQCHRPVRMGTLSRLHSEIHKPSPTHSCPGWSHHSAGLADQSGHINAMMPNQTNIRALSVHQNAQEDIGRIHYHNNVASHTGYFNYELHHSQLVHQNILASGRTVVPCTGSNVPMTMSITSNHMKTHIPITAHTVPNQLSPQLASEADIPWWSIQNRTSKSDLKLSFPHQFLLHQGVTATEMQYQAQVASFLQGIKAITPARRCRRCRCPNCQNSNNSSNTSKKKQHICHIPGCGKVYGKTSHLKAHLRWHTGERPFVCNWLFCGKSFTRSDELQRHLRTHTGEKRFACQNCGKRFMRSDHLSKHVKTHEAKRSKLKANGDSCDDHENHEHTSASDEDSDIDIDIDGDSEISE</sequence>
<keyword evidence="6" id="KW-0805">Transcription regulation</keyword>
<dbReference type="Gene3D" id="3.30.160.60">
    <property type="entry name" value="Classic Zinc Finger"/>
    <property type="match status" value="3"/>
</dbReference>
<evidence type="ECO:0000256" key="7">
    <source>
        <dbReference type="ARBA" id="ARBA00023125"/>
    </source>
</evidence>
<feature type="region of interest" description="Disordered" evidence="13">
    <location>
        <begin position="335"/>
        <end position="385"/>
    </location>
</feature>
<evidence type="ECO:0000256" key="2">
    <source>
        <dbReference type="ARBA" id="ARBA00022723"/>
    </source>
</evidence>
<dbReference type="InterPro" id="IPR036236">
    <property type="entry name" value="Znf_C2H2_sf"/>
</dbReference>
<reference evidence="15" key="2">
    <citation type="journal article" date="2021" name="Genome Biol. Evol.">
        <title>Developing a high-quality reference genome for a parasitic bivalve with doubly uniparental inheritance (Bivalvia: Unionida).</title>
        <authorList>
            <person name="Smith C.H."/>
        </authorList>
    </citation>
    <scope>NUCLEOTIDE SEQUENCE</scope>
    <source>
        <strain evidence="15">CHS0354</strain>
        <tissue evidence="15">Mantle</tissue>
    </source>
</reference>
<reference evidence="15" key="1">
    <citation type="journal article" date="2021" name="Genome Biol. Evol.">
        <title>A High-Quality Reference Genome for a Parasitic Bivalve with Doubly Uniparental Inheritance (Bivalvia: Unionida).</title>
        <authorList>
            <person name="Smith C.H."/>
        </authorList>
    </citation>
    <scope>NUCLEOTIDE SEQUENCE</scope>
    <source>
        <strain evidence="15">CHS0354</strain>
    </source>
</reference>
<keyword evidence="3" id="KW-0677">Repeat</keyword>
<dbReference type="PANTHER" id="PTHR23235:SF170">
    <property type="entry name" value="FI01014P-RELATED"/>
    <property type="match status" value="1"/>
</dbReference>
<evidence type="ECO:0000256" key="4">
    <source>
        <dbReference type="ARBA" id="ARBA00022771"/>
    </source>
</evidence>
<reference evidence="15" key="3">
    <citation type="submission" date="2023-05" db="EMBL/GenBank/DDBJ databases">
        <authorList>
            <person name="Smith C.H."/>
        </authorList>
    </citation>
    <scope>NUCLEOTIDE SEQUENCE</scope>
    <source>
        <strain evidence="15">CHS0354</strain>
        <tissue evidence="15">Mantle</tissue>
    </source>
</reference>